<dbReference type="GO" id="GO:0008237">
    <property type="term" value="F:metallopeptidase activity"/>
    <property type="evidence" value="ECO:0007669"/>
    <property type="project" value="InterPro"/>
</dbReference>
<dbReference type="AlphaFoldDB" id="A0A0S2DKJ7"/>
<dbReference type="InterPro" id="IPR027268">
    <property type="entry name" value="Peptidase_M4/M1_CTD_sf"/>
</dbReference>
<dbReference type="SUPFAM" id="SSF55486">
    <property type="entry name" value="Metalloproteases ('zincins'), catalytic domain"/>
    <property type="match status" value="1"/>
</dbReference>
<dbReference type="Pfam" id="PF12679">
    <property type="entry name" value="ABC2_membrane_2"/>
    <property type="match status" value="1"/>
</dbReference>
<dbReference type="InterPro" id="IPR014782">
    <property type="entry name" value="Peptidase_M1_dom"/>
</dbReference>
<reference evidence="1 2" key="1">
    <citation type="submission" date="2015-11" db="EMBL/GenBank/DDBJ databases">
        <title>Genome sequences of Lysobacter enzymogenes strain C3 and Lysobacter antibioticus ATCC 29479.</title>
        <authorList>
            <person name="Kobayashi D.Y."/>
        </authorList>
    </citation>
    <scope>NUCLEOTIDE SEQUENCE [LARGE SCALE GENOMIC DNA]</scope>
    <source>
        <strain evidence="1 2">C3</strain>
    </source>
</reference>
<evidence type="ECO:0000313" key="1">
    <source>
        <dbReference type="EMBL" id="ALN58815.1"/>
    </source>
</evidence>
<accession>A0A0S2DKJ7</accession>
<dbReference type="GO" id="GO:0008270">
    <property type="term" value="F:zinc ion binding"/>
    <property type="evidence" value="ECO:0007669"/>
    <property type="project" value="InterPro"/>
</dbReference>
<proteinExistence type="predicted"/>
<dbReference type="Gene3D" id="1.10.390.10">
    <property type="entry name" value="Neutral Protease Domain 2"/>
    <property type="match status" value="1"/>
</dbReference>
<dbReference type="Proteomes" id="UP000061569">
    <property type="component" value="Chromosome"/>
</dbReference>
<dbReference type="GO" id="GO:0005886">
    <property type="term" value="C:plasma membrane"/>
    <property type="evidence" value="ECO:0007669"/>
    <property type="project" value="UniProtKB-SubCell"/>
</dbReference>
<dbReference type="EMBL" id="CP013140">
    <property type="protein sequence ID" value="ALN58815.1"/>
    <property type="molecule type" value="Genomic_DNA"/>
</dbReference>
<dbReference type="KEGG" id="lez:GLE_3470"/>
<dbReference type="PATRIC" id="fig|69.6.peg.3417"/>
<dbReference type="GO" id="GO:0140359">
    <property type="term" value="F:ABC-type transporter activity"/>
    <property type="evidence" value="ECO:0007669"/>
    <property type="project" value="InterPro"/>
</dbReference>
<name>A0A0S2DKJ7_LYSEN</name>
<dbReference type="STRING" id="69.GLE_3470"/>
<dbReference type="Pfam" id="PF01433">
    <property type="entry name" value="Peptidase_M1"/>
    <property type="match status" value="1"/>
</dbReference>
<dbReference type="PANTHER" id="PTHR37305:SF1">
    <property type="entry name" value="MEMBRANE PROTEIN"/>
    <property type="match status" value="1"/>
</dbReference>
<gene>
    <name evidence="1" type="ORF">GLE_3470</name>
</gene>
<dbReference type="OrthoDB" id="100605at2"/>
<organism evidence="1 2">
    <name type="scientific">Lysobacter enzymogenes</name>
    <dbReference type="NCBI Taxonomy" id="69"/>
    <lineage>
        <taxon>Bacteria</taxon>
        <taxon>Pseudomonadati</taxon>
        <taxon>Pseudomonadota</taxon>
        <taxon>Gammaproteobacteria</taxon>
        <taxon>Lysobacterales</taxon>
        <taxon>Lysobacteraceae</taxon>
        <taxon>Lysobacter</taxon>
    </lineage>
</organism>
<protein>
    <submittedName>
        <fullName evidence="1">Membrane protein</fullName>
    </submittedName>
</protein>
<sequence length="1191" mass="133993">MTYEFFRFELRQQLRSPLLWVLAIMFGLMTFAAASSDAVQIGGGVGNVNRNAPTTIAMFYGFMSLLSLFAIAAFVSNALLRDFEMGTADLFFSSPMRKRDFLVGRFAGAMAACLLVYAMVTLGLMIAPAMPWIDPERLGAFSLYPYVWSMGVLVLPNLVFIGALLALLAVTGRNLLVVYLGVIGFFVLRSLASALVRDLDNELVSAMIDPFGLTAFARTTRYWTAPELNSRLPELAGYLLLNRALWLSVGAAMIAAAFALFKPQRTGTGRGWLRRKAKPATAPAQRAASARVAPVRSGFDAATVRAQFWASVRLDAVGVFKSVPFLIMLAFAAFNFIMGASSMQRLFGTQVYPTTALMLQALQGSYSYMLVLIAMFYAGDLVFKERSARLGEVTDAMPVPNWVPMLSKFVALIAVVLAFQAIGGVAAMGVQLFKGYTALEPLLYLKGLLLASIPYVLMGGLALVLQVLCNNRFIGYGLTIAVVVAQATLGMLHFEHNLYNYANAPDAPYSDMNGYGHFLAGRLWFQGYWGLFLCALLLVAAAFWVRGIPGHWRERLRLARERLRGGPRLALAAALLAWAATGAWIFWNTNVLNRYLPSDLAMDERARYEKDYRKYKDLPQPQIVAVDNAVDLRPETLGVSASGRYTIVNPHAAPIAEFHLQVDPESKIEALDFGGAKLLRDDERLGYRIYRLDRPMQPGERRELTFVQSRQVRGFSNEPGQHAIVGNGSFFNSGAFPHFGYDPGRQLQDRNERRKRGLGDVPRMAKLEDQAARAHHYIASDADWIDFKTSICTAPDQIALSPGYLVREYEKGGRKCFDYAMDRPMLPFYSYLSARWKVKRDTYPGGIAIEIYYDPKHEFNVDRMIAGTQRSLEYFQAHFTPYQHRQVRIIEFPGYETFAQSFANTIPFSESIGFVADLRDPSAIDYVFYVTAHEVAHQWWAHQVIGADQQGSTVLSESLSQYSALMVMEKEYGRAKMRRFLKYELDRYLSDRAGERVEELPLYRVENQPYIHYRKGSLVFYRLREELGEDAVNRALKRFLLDKGYQQPPYTNSAELLAYLRSEARPDQQALITDLFEKIGFYDNRVLAASSKQRADGKYEVTMKLQAGKRYADGKGRETPGRMDDWIEVGVFARGASGKEEDEKVLYLQRRRVTEGEFSVTAVVDQAPYEVGFDPYNKLIDRVPTDNRKKL</sequence>
<evidence type="ECO:0000313" key="2">
    <source>
        <dbReference type="Proteomes" id="UP000061569"/>
    </source>
</evidence>
<dbReference type="PANTHER" id="PTHR37305">
    <property type="entry name" value="INTEGRAL MEMBRANE PROTEIN-RELATED"/>
    <property type="match status" value="1"/>
</dbReference>